<dbReference type="Proteomes" id="UP000002985">
    <property type="component" value="Unassembled WGS sequence"/>
</dbReference>
<comment type="caution">
    <text evidence="2">The sequence shown here is derived from an EMBL/GenBank/DDBJ whole genome shotgun (WGS) entry which is preliminary data.</text>
</comment>
<evidence type="ECO:0000313" key="2">
    <source>
        <dbReference type="EMBL" id="GAB62037.1"/>
    </source>
</evidence>
<reference evidence="2 3" key="1">
    <citation type="journal article" date="2012" name="FEBS Lett.">
        <title>Anammox organism KSU-1 expresses a NirK-type copper-containing nitrite reductase instead of a NirS-type with cytochrome cd1.</title>
        <authorList>
            <person name="Hira D."/>
            <person name="Toh H."/>
            <person name="Migita C.T."/>
            <person name="Okubo H."/>
            <person name="Nishiyama T."/>
            <person name="Hattori M."/>
            <person name="Furukawa K."/>
            <person name="Fujii T."/>
        </authorList>
    </citation>
    <scope>NUCLEOTIDE SEQUENCE [LARGE SCALE GENOMIC DNA]</scope>
</reference>
<proteinExistence type="predicted"/>
<keyword evidence="1" id="KW-0472">Membrane</keyword>
<sequence length="56" mass="6503">MLLFHISKSFKKHPFFLSIFILSIIFSILNTIYFALNSLRKEAANPSYKVILSILL</sequence>
<evidence type="ECO:0000256" key="1">
    <source>
        <dbReference type="SAM" id="Phobius"/>
    </source>
</evidence>
<keyword evidence="1" id="KW-0812">Transmembrane</keyword>
<evidence type="ECO:0000313" key="3">
    <source>
        <dbReference type="Proteomes" id="UP000002985"/>
    </source>
</evidence>
<keyword evidence="3" id="KW-1185">Reference proteome</keyword>
<gene>
    <name evidence="2" type="ORF">KSU1_C0441</name>
</gene>
<dbReference type="AlphaFoldDB" id="I3IJZ2"/>
<feature type="transmembrane region" description="Helical" evidence="1">
    <location>
        <begin position="15"/>
        <end position="36"/>
    </location>
</feature>
<accession>I3IJZ2</accession>
<organism evidence="2 3">
    <name type="scientific">Candidatus Jettenia caeni</name>
    <dbReference type="NCBI Taxonomy" id="247490"/>
    <lineage>
        <taxon>Bacteria</taxon>
        <taxon>Pseudomonadati</taxon>
        <taxon>Planctomycetota</taxon>
        <taxon>Candidatus Brocadiia</taxon>
        <taxon>Candidatus Brocadiales</taxon>
        <taxon>Candidatus Brocadiaceae</taxon>
        <taxon>Candidatus Jettenia</taxon>
    </lineage>
</organism>
<name>I3IJZ2_9BACT</name>
<protein>
    <submittedName>
        <fullName evidence="2">Uncharacterized protein</fullName>
    </submittedName>
</protein>
<keyword evidence="1" id="KW-1133">Transmembrane helix</keyword>
<dbReference type="EMBL" id="BAFH01000003">
    <property type="protein sequence ID" value="GAB62037.1"/>
    <property type="molecule type" value="Genomic_DNA"/>
</dbReference>